<evidence type="ECO:0000256" key="6">
    <source>
        <dbReference type="SAM" id="Phobius"/>
    </source>
</evidence>
<evidence type="ECO:0000256" key="5">
    <source>
        <dbReference type="ARBA" id="ARBA00038359"/>
    </source>
</evidence>
<keyword evidence="9" id="KW-1185">Reference proteome</keyword>
<evidence type="ECO:0000259" key="7">
    <source>
        <dbReference type="Pfam" id="PF20684"/>
    </source>
</evidence>
<accession>A0A2J6S5J4</accession>
<comment type="subcellular location">
    <subcellularLocation>
        <location evidence="1">Membrane</location>
        <topology evidence="1">Multi-pass membrane protein</topology>
    </subcellularLocation>
</comment>
<dbReference type="InterPro" id="IPR052337">
    <property type="entry name" value="SAT4-like"/>
</dbReference>
<feature type="transmembrane region" description="Helical" evidence="6">
    <location>
        <begin position="67"/>
        <end position="87"/>
    </location>
</feature>
<dbReference type="AlphaFoldDB" id="A0A2J6S5J4"/>
<feature type="transmembrane region" description="Helical" evidence="6">
    <location>
        <begin position="99"/>
        <end position="120"/>
    </location>
</feature>
<feature type="transmembrane region" description="Helical" evidence="6">
    <location>
        <begin position="181"/>
        <end position="208"/>
    </location>
</feature>
<protein>
    <recommendedName>
        <fullName evidence="7">Rhodopsin domain-containing protein</fullName>
    </recommendedName>
</protein>
<sequence>MPPQDAPQADKSGVPIILARTLVPTVVGSTFVLARLCTRGVLLRGYGADDNCVTVARNAQLSRFCRVLNFLSLSIGMAIVACLQTNYGFRHYAKLQSLALIPFFKVSFASRILYQLVLWFTKMGVCIFYRRVFQDTKSKLFINLALGFLVATGILIMLLNLLQYIPIEGNWNLKPGKCMPYLIYVYVTSIWNILADIVLLAFAIPRIIPSKMKMKKNQKIAFLAAMSLGILVIVAAFPIFISYIRLDITDYLYEFYFLFMNFQLELAS</sequence>
<evidence type="ECO:0000256" key="1">
    <source>
        <dbReference type="ARBA" id="ARBA00004141"/>
    </source>
</evidence>
<gene>
    <name evidence="8" type="ORF">L207DRAFT_523481</name>
</gene>
<dbReference type="Pfam" id="PF20684">
    <property type="entry name" value="Fung_rhodopsin"/>
    <property type="match status" value="1"/>
</dbReference>
<feature type="transmembrane region" description="Helical" evidence="6">
    <location>
        <begin position="12"/>
        <end position="34"/>
    </location>
</feature>
<evidence type="ECO:0000256" key="3">
    <source>
        <dbReference type="ARBA" id="ARBA00022989"/>
    </source>
</evidence>
<feature type="transmembrane region" description="Helical" evidence="6">
    <location>
        <begin position="140"/>
        <end position="161"/>
    </location>
</feature>
<reference evidence="8 9" key="1">
    <citation type="submission" date="2016-04" db="EMBL/GenBank/DDBJ databases">
        <title>A degradative enzymes factory behind the ericoid mycorrhizal symbiosis.</title>
        <authorList>
            <consortium name="DOE Joint Genome Institute"/>
            <person name="Martino E."/>
            <person name="Morin E."/>
            <person name="Grelet G."/>
            <person name="Kuo A."/>
            <person name="Kohler A."/>
            <person name="Daghino S."/>
            <person name="Barry K."/>
            <person name="Choi C."/>
            <person name="Cichocki N."/>
            <person name="Clum A."/>
            <person name="Copeland A."/>
            <person name="Hainaut M."/>
            <person name="Haridas S."/>
            <person name="Labutti K."/>
            <person name="Lindquist E."/>
            <person name="Lipzen A."/>
            <person name="Khouja H.-R."/>
            <person name="Murat C."/>
            <person name="Ohm R."/>
            <person name="Olson A."/>
            <person name="Spatafora J."/>
            <person name="Veneault-Fourrey C."/>
            <person name="Henrissat B."/>
            <person name="Grigoriev I."/>
            <person name="Martin F."/>
            <person name="Perotto S."/>
        </authorList>
    </citation>
    <scope>NUCLEOTIDE SEQUENCE [LARGE SCALE GENOMIC DNA]</scope>
    <source>
        <strain evidence="8 9">F</strain>
    </source>
</reference>
<dbReference type="STRING" id="1149755.A0A2J6S5J4"/>
<keyword evidence="2 6" id="KW-0812">Transmembrane</keyword>
<dbReference type="InterPro" id="IPR049326">
    <property type="entry name" value="Rhodopsin_dom_fungi"/>
</dbReference>
<keyword evidence="3 6" id="KW-1133">Transmembrane helix</keyword>
<proteinExistence type="inferred from homology"/>
<dbReference type="Proteomes" id="UP000235786">
    <property type="component" value="Unassembled WGS sequence"/>
</dbReference>
<evidence type="ECO:0000313" key="9">
    <source>
        <dbReference type="Proteomes" id="UP000235786"/>
    </source>
</evidence>
<dbReference type="OrthoDB" id="444631at2759"/>
<dbReference type="PANTHER" id="PTHR33048">
    <property type="entry name" value="PTH11-LIKE INTEGRAL MEMBRANE PROTEIN (AFU_ORTHOLOGUE AFUA_5G11245)"/>
    <property type="match status" value="1"/>
</dbReference>
<dbReference type="GO" id="GO:0016020">
    <property type="term" value="C:membrane"/>
    <property type="evidence" value="ECO:0007669"/>
    <property type="project" value="UniProtKB-SubCell"/>
</dbReference>
<feature type="transmembrane region" description="Helical" evidence="6">
    <location>
        <begin position="220"/>
        <end position="244"/>
    </location>
</feature>
<keyword evidence="4 6" id="KW-0472">Membrane</keyword>
<evidence type="ECO:0000256" key="4">
    <source>
        <dbReference type="ARBA" id="ARBA00023136"/>
    </source>
</evidence>
<evidence type="ECO:0000313" key="8">
    <source>
        <dbReference type="EMBL" id="PMD46039.1"/>
    </source>
</evidence>
<organism evidence="8 9">
    <name type="scientific">Hyaloscypha variabilis (strain UAMH 11265 / GT02V1 / F)</name>
    <name type="common">Meliniomyces variabilis</name>
    <dbReference type="NCBI Taxonomy" id="1149755"/>
    <lineage>
        <taxon>Eukaryota</taxon>
        <taxon>Fungi</taxon>
        <taxon>Dikarya</taxon>
        <taxon>Ascomycota</taxon>
        <taxon>Pezizomycotina</taxon>
        <taxon>Leotiomycetes</taxon>
        <taxon>Helotiales</taxon>
        <taxon>Hyaloscyphaceae</taxon>
        <taxon>Hyaloscypha</taxon>
        <taxon>Hyaloscypha variabilis</taxon>
    </lineage>
</organism>
<dbReference type="EMBL" id="KZ613939">
    <property type="protein sequence ID" value="PMD46039.1"/>
    <property type="molecule type" value="Genomic_DNA"/>
</dbReference>
<comment type="similarity">
    <text evidence="5">Belongs to the SAT4 family.</text>
</comment>
<dbReference type="PANTHER" id="PTHR33048:SF108">
    <property type="entry name" value="INTEGRAL MEMBRANE PROTEIN"/>
    <property type="match status" value="1"/>
</dbReference>
<evidence type="ECO:0000256" key="2">
    <source>
        <dbReference type="ARBA" id="ARBA00022692"/>
    </source>
</evidence>
<feature type="domain" description="Rhodopsin" evidence="7">
    <location>
        <begin position="34"/>
        <end position="237"/>
    </location>
</feature>
<name>A0A2J6S5J4_HYAVF</name>